<gene>
    <name evidence="3" type="ORF">ZHAS_00013724</name>
</gene>
<evidence type="ECO:0000313" key="3">
    <source>
        <dbReference type="EMBL" id="KFB45751.1"/>
    </source>
</evidence>
<evidence type="ECO:0000256" key="1">
    <source>
        <dbReference type="SAM" id="SignalP"/>
    </source>
</evidence>
<reference evidence="3 5" key="1">
    <citation type="journal article" date="2014" name="BMC Genomics">
        <title>Genome sequence of Anopheles sinensis provides insight into genetics basis of mosquito competence for malaria parasites.</title>
        <authorList>
            <person name="Zhou D."/>
            <person name="Zhang D."/>
            <person name="Ding G."/>
            <person name="Shi L."/>
            <person name="Hou Q."/>
            <person name="Ye Y."/>
            <person name="Xu Y."/>
            <person name="Zhou H."/>
            <person name="Xiong C."/>
            <person name="Li S."/>
            <person name="Yu J."/>
            <person name="Hong S."/>
            <person name="Yu X."/>
            <person name="Zou P."/>
            <person name="Chen C."/>
            <person name="Chang X."/>
            <person name="Wang W."/>
            <person name="Lv Y."/>
            <person name="Sun Y."/>
            <person name="Ma L."/>
            <person name="Shen B."/>
            <person name="Zhu C."/>
        </authorList>
    </citation>
    <scope>NUCLEOTIDE SEQUENCE [LARGE SCALE GENOMIC DNA]</scope>
</reference>
<accession>A0A084W6A7</accession>
<feature type="domain" description="TIL" evidence="2">
    <location>
        <begin position="34"/>
        <end position="89"/>
    </location>
</feature>
<dbReference type="CDD" id="cd19941">
    <property type="entry name" value="TIL"/>
    <property type="match status" value="1"/>
</dbReference>
<feature type="chain" id="PRO_5010759960" evidence="1">
    <location>
        <begin position="22"/>
        <end position="96"/>
    </location>
</feature>
<feature type="signal peptide" evidence="1">
    <location>
        <begin position="1"/>
        <end position="21"/>
    </location>
</feature>
<protein>
    <submittedName>
        <fullName evidence="3">Protease inhibitor Sg8C3</fullName>
    </submittedName>
    <submittedName>
        <fullName evidence="4">TIL domain-containing protein</fullName>
    </submittedName>
</protein>
<evidence type="ECO:0000313" key="4">
    <source>
        <dbReference type="EnsemblMetazoa" id="ASIC013724-PA"/>
    </source>
</evidence>
<dbReference type="EMBL" id="KE525307">
    <property type="protein sequence ID" value="KFB45751.1"/>
    <property type="molecule type" value="Genomic_DNA"/>
</dbReference>
<dbReference type="Gene3D" id="2.10.25.10">
    <property type="entry name" value="Laminin"/>
    <property type="match status" value="1"/>
</dbReference>
<evidence type="ECO:0000259" key="2">
    <source>
        <dbReference type="Pfam" id="PF01826"/>
    </source>
</evidence>
<dbReference type="InterPro" id="IPR036084">
    <property type="entry name" value="Ser_inhib-like_sf"/>
</dbReference>
<name>A0A084W6A7_ANOSI</name>
<dbReference type="EnsemblMetazoa" id="ASIC013724-RA">
    <property type="protein sequence ID" value="ASIC013724-PA"/>
    <property type="gene ID" value="ASIC013724"/>
</dbReference>
<keyword evidence="5" id="KW-1185">Reference proteome</keyword>
<sequence length="96" mass="10606">MARKLLVLAVVLAVLALVAHADDVESQEETEITCPKKREEYNACGNKCEEARCNPPKEPLDCTACKPGCYCKKGSSRNDFNNCVPTSMCNYKNYIG</sequence>
<reference evidence="4" key="2">
    <citation type="submission" date="2020-05" db="UniProtKB">
        <authorList>
            <consortium name="EnsemblMetazoa"/>
        </authorList>
    </citation>
    <scope>IDENTIFICATION</scope>
</reference>
<evidence type="ECO:0000313" key="5">
    <source>
        <dbReference type="Proteomes" id="UP000030765"/>
    </source>
</evidence>
<dbReference type="VEuPathDB" id="VectorBase:ASIC013724"/>
<dbReference type="AlphaFoldDB" id="A0A084W6A7"/>
<keyword evidence="1" id="KW-0732">Signal</keyword>
<dbReference type="InterPro" id="IPR002919">
    <property type="entry name" value="TIL_dom"/>
</dbReference>
<dbReference type="OrthoDB" id="6236007at2759"/>
<proteinExistence type="predicted"/>
<organism evidence="3">
    <name type="scientific">Anopheles sinensis</name>
    <name type="common">Mosquito</name>
    <dbReference type="NCBI Taxonomy" id="74873"/>
    <lineage>
        <taxon>Eukaryota</taxon>
        <taxon>Metazoa</taxon>
        <taxon>Ecdysozoa</taxon>
        <taxon>Arthropoda</taxon>
        <taxon>Hexapoda</taxon>
        <taxon>Insecta</taxon>
        <taxon>Pterygota</taxon>
        <taxon>Neoptera</taxon>
        <taxon>Endopterygota</taxon>
        <taxon>Diptera</taxon>
        <taxon>Nematocera</taxon>
        <taxon>Culicoidea</taxon>
        <taxon>Culicidae</taxon>
        <taxon>Anophelinae</taxon>
        <taxon>Anopheles</taxon>
    </lineage>
</organism>
<dbReference type="EMBL" id="ATLV01020768">
    <property type="status" value="NOT_ANNOTATED_CDS"/>
    <property type="molecule type" value="Genomic_DNA"/>
</dbReference>
<dbReference type="SUPFAM" id="SSF57567">
    <property type="entry name" value="Serine protease inhibitors"/>
    <property type="match status" value="1"/>
</dbReference>
<dbReference type="Pfam" id="PF01826">
    <property type="entry name" value="TIL"/>
    <property type="match status" value="1"/>
</dbReference>
<dbReference type="Proteomes" id="UP000030765">
    <property type="component" value="Unassembled WGS sequence"/>
</dbReference>